<evidence type="ECO:0000313" key="2">
    <source>
        <dbReference type="Proteomes" id="UP000031774"/>
    </source>
</evidence>
<geneLocation type="plasmid" evidence="1 2">
    <name>pSVL1</name>
</geneLocation>
<gene>
    <name evidence="1" type="ORF">SVTN_40675</name>
</gene>
<dbReference type="HOGENOM" id="CLU_1785885_0_0_11"/>
<name>A0A0B5ID93_9ACTN</name>
<sequence>MPTLDTAAKQGAAAEQARGAITDTWTITHTGLPEGRWFLRVEAPDSDAAFAAALATRAGRLVQQAGHRLGARRLREADLVRTVGERVRHVASGQTGTVEAVDVRMTGAHAYRDGVTVAVDSRSRKTARALEWEPLPAAEDPEAAC</sequence>
<organism evidence="1 2">
    <name type="scientific">Streptomyces vietnamensis</name>
    <dbReference type="NCBI Taxonomy" id="362257"/>
    <lineage>
        <taxon>Bacteria</taxon>
        <taxon>Bacillati</taxon>
        <taxon>Actinomycetota</taxon>
        <taxon>Actinomycetes</taxon>
        <taxon>Kitasatosporales</taxon>
        <taxon>Streptomycetaceae</taxon>
        <taxon>Streptomyces</taxon>
    </lineage>
</organism>
<dbReference type="KEGG" id="svt:SVTN_40675"/>
<dbReference type="Proteomes" id="UP000031774">
    <property type="component" value="Plasmid pSVL1"/>
</dbReference>
<dbReference type="AlphaFoldDB" id="A0A0B5ID93"/>
<evidence type="ECO:0000313" key="1">
    <source>
        <dbReference type="EMBL" id="AJF70476.1"/>
    </source>
</evidence>
<dbReference type="EMBL" id="CP010408">
    <property type="protein sequence ID" value="AJF70476.1"/>
    <property type="molecule type" value="Genomic_DNA"/>
</dbReference>
<keyword evidence="2" id="KW-1185">Reference proteome</keyword>
<protein>
    <submittedName>
        <fullName evidence="1">Uncharacterized protein</fullName>
    </submittedName>
</protein>
<reference evidence="1 2" key="1">
    <citation type="submission" date="2014-12" db="EMBL/GenBank/DDBJ databases">
        <title>Complete genome sequence of Streptomyces vietnamensis strain GIMV4.0001, a genetic manipulable producer of the benzoisochromanequinone antibiotic granaticin.</title>
        <authorList>
            <person name="Deng M.R."/>
            <person name="Guo J."/>
            <person name="Ma L.Y."/>
            <person name="Feng G.D."/>
            <person name="Mo C.Y."/>
            <person name="Zhu H.H."/>
        </authorList>
    </citation>
    <scope>NUCLEOTIDE SEQUENCE [LARGE SCALE GENOMIC DNA]</scope>
    <source>
        <strain evidence="2">GIMV4.0001</strain>
        <plasmid evidence="1 2">pSVL1</plasmid>
    </source>
</reference>
<dbReference type="RefSeq" id="WP_041134944.1">
    <property type="nucleotide sequence ID" value="NZ_CP010408.1"/>
</dbReference>
<proteinExistence type="predicted"/>
<keyword evidence="1" id="KW-0614">Plasmid</keyword>
<accession>A0A0B5ID93</accession>